<gene>
    <name evidence="1" type="primary">X975_17282</name>
    <name evidence="1" type="ORF">TNCV_482661</name>
</gene>
<proteinExistence type="predicted"/>
<comment type="caution">
    <text evidence="1">The sequence shown here is derived from an EMBL/GenBank/DDBJ whole genome shotgun (WGS) entry which is preliminary data.</text>
</comment>
<keyword evidence="2" id="KW-1185">Reference proteome</keyword>
<dbReference type="InterPro" id="IPR043128">
    <property type="entry name" value="Rev_trsase/Diguanyl_cyclase"/>
</dbReference>
<dbReference type="InterPro" id="IPR053134">
    <property type="entry name" value="RNA-dir_DNA_polymerase"/>
</dbReference>
<protein>
    <submittedName>
        <fullName evidence="1">Retrovirus-related Pol polyprotein from transposon 17.6</fullName>
    </submittedName>
</protein>
<dbReference type="InterPro" id="IPR043502">
    <property type="entry name" value="DNA/RNA_pol_sf"/>
</dbReference>
<dbReference type="Gene3D" id="3.30.70.270">
    <property type="match status" value="1"/>
</dbReference>
<dbReference type="AlphaFoldDB" id="A0A8X6V6P2"/>
<name>A0A8X6V6P2_TRICX</name>
<dbReference type="PANTHER" id="PTHR24559:SF444">
    <property type="entry name" value="REVERSE TRANSCRIPTASE DOMAIN-CONTAINING PROTEIN"/>
    <property type="match status" value="1"/>
</dbReference>
<dbReference type="EMBL" id="BMAU01021264">
    <property type="protein sequence ID" value="GFY06862.1"/>
    <property type="molecule type" value="Genomic_DNA"/>
</dbReference>
<dbReference type="Proteomes" id="UP000887159">
    <property type="component" value="Unassembled WGS sequence"/>
</dbReference>
<dbReference type="SUPFAM" id="SSF56672">
    <property type="entry name" value="DNA/RNA polymerases"/>
    <property type="match status" value="1"/>
</dbReference>
<evidence type="ECO:0000313" key="1">
    <source>
        <dbReference type="EMBL" id="GFY06862.1"/>
    </source>
</evidence>
<evidence type="ECO:0000313" key="2">
    <source>
        <dbReference type="Proteomes" id="UP000887159"/>
    </source>
</evidence>
<dbReference type="Gene3D" id="3.10.10.10">
    <property type="entry name" value="HIV Type 1 Reverse Transcriptase, subunit A, domain 1"/>
    <property type="match status" value="1"/>
</dbReference>
<organism evidence="1 2">
    <name type="scientific">Trichonephila clavipes</name>
    <name type="common">Golden silk orbweaver</name>
    <name type="synonym">Nephila clavipes</name>
    <dbReference type="NCBI Taxonomy" id="2585209"/>
    <lineage>
        <taxon>Eukaryota</taxon>
        <taxon>Metazoa</taxon>
        <taxon>Ecdysozoa</taxon>
        <taxon>Arthropoda</taxon>
        <taxon>Chelicerata</taxon>
        <taxon>Arachnida</taxon>
        <taxon>Araneae</taxon>
        <taxon>Araneomorphae</taxon>
        <taxon>Entelegynae</taxon>
        <taxon>Araneoidea</taxon>
        <taxon>Nephilidae</taxon>
        <taxon>Trichonephila</taxon>
    </lineage>
</organism>
<sequence>MAAIDFLHHENTPTWAGIEPATLGAEGQRQTYHATQRAHNGLIKAYRFAVDYRKLNTITKHPRYPLPLIEYLITNIPHTTIMSSLDLHSGYFELAVNRSDVVKAAFVTKNGTYAFIRMPFGLLGG</sequence>
<dbReference type="PANTHER" id="PTHR24559">
    <property type="entry name" value="TRANSPOSON TY3-I GAG-POL POLYPROTEIN"/>
    <property type="match status" value="1"/>
</dbReference>
<reference evidence="1" key="1">
    <citation type="submission" date="2020-08" db="EMBL/GenBank/DDBJ databases">
        <title>Multicomponent nature underlies the extraordinary mechanical properties of spider dragline silk.</title>
        <authorList>
            <person name="Kono N."/>
            <person name="Nakamura H."/>
            <person name="Mori M."/>
            <person name="Yoshida Y."/>
            <person name="Ohtoshi R."/>
            <person name="Malay A.D."/>
            <person name="Moran D.A.P."/>
            <person name="Tomita M."/>
            <person name="Numata K."/>
            <person name="Arakawa K."/>
        </authorList>
    </citation>
    <scope>NUCLEOTIDE SEQUENCE</scope>
</reference>
<accession>A0A8X6V6P2</accession>
<dbReference type="GO" id="GO:0071897">
    <property type="term" value="P:DNA biosynthetic process"/>
    <property type="evidence" value="ECO:0007669"/>
    <property type="project" value="UniProtKB-ARBA"/>
</dbReference>